<organism evidence="3 4">
    <name type="scientific">Melaminivora alkalimesophila</name>
    <dbReference type="NCBI Taxonomy" id="1165852"/>
    <lineage>
        <taxon>Bacteria</taxon>
        <taxon>Pseudomonadati</taxon>
        <taxon>Pseudomonadota</taxon>
        <taxon>Betaproteobacteria</taxon>
        <taxon>Burkholderiales</taxon>
        <taxon>Comamonadaceae</taxon>
        <taxon>Melaminivora</taxon>
    </lineage>
</organism>
<dbReference type="InterPro" id="IPR021296">
    <property type="entry name" value="DUF2868"/>
</dbReference>
<feature type="transmembrane region" description="Helical" evidence="2">
    <location>
        <begin position="303"/>
        <end position="325"/>
    </location>
</feature>
<feature type="transmembrane region" description="Helical" evidence="2">
    <location>
        <begin position="132"/>
        <end position="152"/>
    </location>
</feature>
<proteinExistence type="predicted"/>
<gene>
    <name evidence="3" type="ORF">DFR36_101184</name>
</gene>
<dbReference type="Pfam" id="PF11981">
    <property type="entry name" value="DUF3482"/>
    <property type="match status" value="1"/>
</dbReference>
<evidence type="ECO:0000313" key="3">
    <source>
        <dbReference type="EMBL" id="PWW48678.1"/>
    </source>
</evidence>
<name>A0A317RF12_9BURK</name>
<keyword evidence="2" id="KW-0472">Membrane</keyword>
<reference evidence="3 4" key="1">
    <citation type="submission" date="2018-05" db="EMBL/GenBank/DDBJ databases">
        <title>Genomic Encyclopedia of Type Strains, Phase IV (KMG-IV): sequencing the most valuable type-strain genomes for metagenomic binning, comparative biology and taxonomic classification.</title>
        <authorList>
            <person name="Goeker M."/>
        </authorList>
    </citation>
    <scope>NUCLEOTIDE SEQUENCE [LARGE SCALE GENOMIC DNA]</scope>
    <source>
        <strain evidence="3 4">DSM 26006</strain>
    </source>
</reference>
<keyword evidence="2" id="KW-1133">Transmembrane helix</keyword>
<evidence type="ECO:0000256" key="1">
    <source>
        <dbReference type="SAM" id="MobiDB-lite"/>
    </source>
</evidence>
<evidence type="ECO:0000256" key="2">
    <source>
        <dbReference type="SAM" id="Phobius"/>
    </source>
</evidence>
<accession>A0A317RF12</accession>
<dbReference type="EMBL" id="QGUB01000001">
    <property type="protein sequence ID" value="PWW48678.1"/>
    <property type="molecule type" value="Genomic_DNA"/>
</dbReference>
<feature type="region of interest" description="Disordered" evidence="1">
    <location>
        <begin position="525"/>
        <end position="548"/>
    </location>
</feature>
<comment type="caution">
    <text evidence="3">The sequence shown here is derived from an EMBL/GenBank/DDBJ whole genome shotgun (WGS) entry which is preliminary data.</text>
</comment>
<sequence length="708" mass="75516">MGHARQPGMQAPPAASLRLDEAALRDVLLAQGIEQLDTQHALVSAAEREALLADALRQAAPSPDASPARLEDVLRPWAEGMLRHAVAREPALAALREGLRRWRWAAWAAPLAALLAGLAADRIANAHRVDLLSPPLLLVLAWNLAVYGLLAWKGLRRRMGTPQASLPGGPPRPVRWLHGWLQRGFRPGRRRGRGLLARIGADFHLRWLEHTGALQGARIDRVLHLCAAAGAAGLALSLLLRGLVVRYQFGWESTFLDAAQVHAIARVLFWPLTALTGLAPFSLEEIAAAQDFAGQGAAGNRWVWMYVGLLVLVVVLPRLLLAAAARWREVRLSRRCLLDLQAPAFDALRAALPARIVLGVAGIDEAQVRALVHLQELHAGDAGPVRDRLHFVVAQDAATAAGVDAVLFAWRNVPATRLPQPWQQAPRLHLRWTDWGASWPREAQLFVRLRTLLPERAAALARLQTAWEGDNRRRFAAATLLLAQHLRGCAALVRDGRAADALAREWRALDTALRALHRLPAQEPTADAVAAGGPPRHDTADGAAPGPDMLSVVGTSAGAAAGAAAGAKAGALVDLGLGGLTLGAGTAVGALLGGVGAWALRARQRRGSLQETRRALVEAACLHYLALAHQARLPQGVDPMLAARWQALVSDAIAARWPVLLDALDGAAPAPDPLQAHLTECLEALLSKLPLEAPGKPGGTAPYSPSTT</sequence>
<keyword evidence="2" id="KW-0812">Transmembrane</keyword>
<feature type="transmembrane region" description="Helical" evidence="2">
    <location>
        <begin position="222"/>
        <end position="244"/>
    </location>
</feature>
<dbReference type="InterPro" id="IPR021871">
    <property type="entry name" value="DUF3482"/>
</dbReference>
<dbReference type="RefSeq" id="WP_244909131.1">
    <property type="nucleotide sequence ID" value="NZ_QGUB01000001.1"/>
</dbReference>
<keyword evidence="4" id="KW-1185">Reference proteome</keyword>
<dbReference type="Proteomes" id="UP000246483">
    <property type="component" value="Unassembled WGS sequence"/>
</dbReference>
<evidence type="ECO:0000313" key="4">
    <source>
        <dbReference type="Proteomes" id="UP000246483"/>
    </source>
</evidence>
<dbReference type="AlphaFoldDB" id="A0A317RF12"/>
<dbReference type="Pfam" id="PF11067">
    <property type="entry name" value="DUF2868"/>
    <property type="match status" value="1"/>
</dbReference>
<feature type="transmembrane region" description="Helical" evidence="2">
    <location>
        <begin position="104"/>
        <end position="120"/>
    </location>
</feature>
<protein>
    <submittedName>
        <fullName evidence="3">Uncharacterized protein DUF3482</fullName>
    </submittedName>
</protein>